<feature type="domain" description="ERV/ALR sulfhydryl oxidase" evidence="7">
    <location>
        <begin position="26"/>
        <end position="130"/>
    </location>
</feature>
<sequence length="206" mass="24977">MGKTRKKRKKRNKKHTYKRRDYISNDGMLTSVWGPPLWHVLHCISFNYPNKPTKSDKKNYKRFIMNLKNILPCKYCRTNLKKNLKTLPLRDEDLKNRTCFSKWIFKLHEIINAMLGKKSGLKYCDVRERYEHFRSRCTTKKERKYPVKKIKIFLNKTRKRRHSKEREDGCTEPLYGSKSKCIVKIVPKEKRVKTFQMDKKCIKNRD</sequence>
<keyword evidence="4" id="KW-0274">FAD</keyword>
<evidence type="ECO:0000256" key="5">
    <source>
        <dbReference type="ARBA" id="ARBA00023002"/>
    </source>
</evidence>
<comment type="cofactor">
    <cofactor evidence="1">
        <name>FAD</name>
        <dbReference type="ChEBI" id="CHEBI:57692"/>
    </cofactor>
</comment>
<organism evidence="8">
    <name type="scientific">viral metagenome</name>
    <dbReference type="NCBI Taxonomy" id="1070528"/>
    <lineage>
        <taxon>unclassified sequences</taxon>
        <taxon>metagenomes</taxon>
        <taxon>organismal metagenomes</taxon>
    </lineage>
</organism>
<dbReference type="GO" id="GO:0016971">
    <property type="term" value="F:flavin-dependent sulfhydryl oxidase activity"/>
    <property type="evidence" value="ECO:0007669"/>
    <property type="project" value="InterPro"/>
</dbReference>
<dbReference type="InterPro" id="IPR036774">
    <property type="entry name" value="ERV/ALR_sulphydryl_oxid_sf"/>
</dbReference>
<dbReference type="Pfam" id="PF04777">
    <property type="entry name" value="Evr1_Alr"/>
    <property type="match status" value="1"/>
</dbReference>
<dbReference type="GO" id="GO:0050660">
    <property type="term" value="F:flavin adenine dinucleotide binding"/>
    <property type="evidence" value="ECO:0007669"/>
    <property type="project" value="TreeGrafter"/>
</dbReference>
<dbReference type="SUPFAM" id="SSF69000">
    <property type="entry name" value="FAD-dependent thiol oxidase"/>
    <property type="match status" value="1"/>
</dbReference>
<evidence type="ECO:0000256" key="2">
    <source>
        <dbReference type="ARBA" id="ARBA00012512"/>
    </source>
</evidence>
<reference evidence="8" key="1">
    <citation type="journal article" date="2020" name="Nature">
        <title>Giant virus diversity and host interactions through global metagenomics.</title>
        <authorList>
            <person name="Schulz F."/>
            <person name="Roux S."/>
            <person name="Paez-Espino D."/>
            <person name="Jungbluth S."/>
            <person name="Walsh D.A."/>
            <person name="Denef V.J."/>
            <person name="McMahon K.D."/>
            <person name="Konstantinidis K.T."/>
            <person name="Eloe-Fadrosh E.A."/>
            <person name="Kyrpides N.C."/>
            <person name="Woyke T."/>
        </authorList>
    </citation>
    <scope>NUCLEOTIDE SEQUENCE</scope>
    <source>
        <strain evidence="8">GVMAG-M-3300020169-51</strain>
    </source>
</reference>
<evidence type="ECO:0000259" key="7">
    <source>
        <dbReference type="PROSITE" id="PS51324"/>
    </source>
</evidence>
<dbReference type="PANTHER" id="PTHR12645:SF0">
    <property type="entry name" value="FAD-LINKED SULFHYDRYL OXIDASE ALR"/>
    <property type="match status" value="1"/>
</dbReference>
<dbReference type="EMBL" id="MN739296">
    <property type="protein sequence ID" value="QHS97454.1"/>
    <property type="molecule type" value="Genomic_DNA"/>
</dbReference>
<name>A0A6C0C0Z7_9ZZZZ</name>
<evidence type="ECO:0000256" key="1">
    <source>
        <dbReference type="ARBA" id="ARBA00001974"/>
    </source>
</evidence>
<dbReference type="PANTHER" id="PTHR12645">
    <property type="entry name" value="ALR/ERV"/>
    <property type="match status" value="1"/>
</dbReference>
<keyword evidence="3" id="KW-0285">Flavoprotein</keyword>
<dbReference type="GO" id="GO:0005739">
    <property type="term" value="C:mitochondrion"/>
    <property type="evidence" value="ECO:0007669"/>
    <property type="project" value="TreeGrafter"/>
</dbReference>
<evidence type="ECO:0000256" key="6">
    <source>
        <dbReference type="ARBA" id="ARBA00023157"/>
    </source>
</evidence>
<evidence type="ECO:0000256" key="4">
    <source>
        <dbReference type="ARBA" id="ARBA00022827"/>
    </source>
</evidence>
<protein>
    <recommendedName>
        <fullName evidence="2">thiol oxidase</fullName>
        <ecNumber evidence="2">1.8.3.2</ecNumber>
    </recommendedName>
</protein>
<dbReference type="AlphaFoldDB" id="A0A6C0C0Z7"/>
<proteinExistence type="predicted"/>
<dbReference type="EC" id="1.8.3.2" evidence="2"/>
<dbReference type="Gene3D" id="1.20.120.310">
    <property type="entry name" value="ERV/ALR sulfhydryl oxidase domain"/>
    <property type="match status" value="1"/>
</dbReference>
<dbReference type="PROSITE" id="PS51324">
    <property type="entry name" value="ERV_ALR"/>
    <property type="match status" value="1"/>
</dbReference>
<evidence type="ECO:0000256" key="3">
    <source>
        <dbReference type="ARBA" id="ARBA00022630"/>
    </source>
</evidence>
<accession>A0A6C0C0Z7</accession>
<evidence type="ECO:0000313" key="8">
    <source>
        <dbReference type="EMBL" id="QHS97454.1"/>
    </source>
</evidence>
<keyword evidence="5" id="KW-0560">Oxidoreductase</keyword>
<dbReference type="InterPro" id="IPR017905">
    <property type="entry name" value="ERV/ALR_sulphydryl_oxidase"/>
</dbReference>
<keyword evidence="6" id="KW-1015">Disulfide bond</keyword>
<dbReference type="InterPro" id="IPR039799">
    <property type="entry name" value="ALR/ERV"/>
</dbReference>